<dbReference type="AlphaFoldDB" id="A0AAV4AKU2"/>
<reference evidence="2 3" key="1">
    <citation type="journal article" date="2021" name="Elife">
        <title>Chloroplast acquisition without the gene transfer in kleptoplastic sea slugs, Plakobranchus ocellatus.</title>
        <authorList>
            <person name="Maeda T."/>
            <person name="Takahashi S."/>
            <person name="Yoshida T."/>
            <person name="Shimamura S."/>
            <person name="Takaki Y."/>
            <person name="Nagai Y."/>
            <person name="Toyoda A."/>
            <person name="Suzuki Y."/>
            <person name="Arimoto A."/>
            <person name="Ishii H."/>
            <person name="Satoh N."/>
            <person name="Nishiyama T."/>
            <person name="Hasebe M."/>
            <person name="Maruyama T."/>
            <person name="Minagawa J."/>
            <person name="Obokata J."/>
            <person name="Shigenobu S."/>
        </authorList>
    </citation>
    <scope>NUCLEOTIDE SEQUENCE [LARGE SCALE GENOMIC DNA]</scope>
</reference>
<dbReference type="EMBL" id="BLXT01004024">
    <property type="protein sequence ID" value="GFO08916.1"/>
    <property type="molecule type" value="Genomic_DNA"/>
</dbReference>
<comment type="caution">
    <text evidence="2">The sequence shown here is derived from an EMBL/GenBank/DDBJ whole genome shotgun (WGS) entry which is preliminary data.</text>
</comment>
<protein>
    <submittedName>
        <fullName evidence="2">Uncharacterized protein</fullName>
    </submittedName>
</protein>
<name>A0AAV4AKU2_9GAST</name>
<feature type="region of interest" description="Disordered" evidence="1">
    <location>
        <begin position="57"/>
        <end position="80"/>
    </location>
</feature>
<sequence length="108" mass="12635">MHGDYHQQCISEDRRALGRKSFSETFKKLKFSIFQQCKDQCDICVGAKLVNVSEEKYDRPYDRKTLAQEEKKRDKDESDANTEVWTMDLQSVLTCPKTQASALYYKPN</sequence>
<dbReference type="Proteomes" id="UP000735302">
    <property type="component" value="Unassembled WGS sequence"/>
</dbReference>
<keyword evidence="3" id="KW-1185">Reference proteome</keyword>
<organism evidence="2 3">
    <name type="scientific">Plakobranchus ocellatus</name>
    <dbReference type="NCBI Taxonomy" id="259542"/>
    <lineage>
        <taxon>Eukaryota</taxon>
        <taxon>Metazoa</taxon>
        <taxon>Spiralia</taxon>
        <taxon>Lophotrochozoa</taxon>
        <taxon>Mollusca</taxon>
        <taxon>Gastropoda</taxon>
        <taxon>Heterobranchia</taxon>
        <taxon>Euthyneura</taxon>
        <taxon>Panpulmonata</taxon>
        <taxon>Sacoglossa</taxon>
        <taxon>Placobranchoidea</taxon>
        <taxon>Plakobranchidae</taxon>
        <taxon>Plakobranchus</taxon>
    </lineage>
</organism>
<evidence type="ECO:0000313" key="3">
    <source>
        <dbReference type="Proteomes" id="UP000735302"/>
    </source>
</evidence>
<gene>
    <name evidence="2" type="ORF">PoB_003542100</name>
</gene>
<evidence type="ECO:0000313" key="2">
    <source>
        <dbReference type="EMBL" id="GFO08916.1"/>
    </source>
</evidence>
<evidence type="ECO:0000256" key="1">
    <source>
        <dbReference type="SAM" id="MobiDB-lite"/>
    </source>
</evidence>
<feature type="compositionally biased region" description="Basic and acidic residues" evidence="1">
    <location>
        <begin position="57"/>
        <end position="78"/>
    </location>
</feature>
<proteinExistence type="predicted"/>
<accession>A0AAV4AKU2</accession>